<evidence type="ECO:0000313" key="3">
    <source>
        <dbReference type="Proteomes" id="UP000261704"/>
    </source>
</evidence>
<keyword evidence="1" id="KW-0472">Membrane</keyword>
<gene>
    <name evidence="2" type="ORF">BAR1_11550</name>
</gene>
<dbReference type="KEGG" id="pamo:BAR1_11550"/>
<keyword evidence="1" id="KW-1133">Transmembrane helix</keyword>
<organism evidence="2 3">
    <name type="scientific">Profundibacter amoris</name>
    <dbReference type="NCBI Taxonomy" id="2171755"/>
    <lineage>
        <taxon>Bacteria</taxon>
        <taxon>Pseudomonadati</taxon>
        <taxon>Pseudomonadota</taxon>
        <taxon>Alphaproteobacteria</taxon>
        <taxon>Rhodobacterales</taxon>
        <taxon>Paracoccaceae</taxon>
        <taxon>Profundibacter</taxon>
    </lineage>
</organism>
<dbReference type="AlphaFoldDB" id="A0A347UI21"/>
<evidence type="ECO:0000256" key="1">
    <source>
        <dbReference type="SAM" id="Phobius"/>
    </source>
</evidence>
<dbReference type="OrthoDB" id="7866534at2"/>
<dbReference type="EMBL" id="CP032125">
    <property type="protein sequence ID" value="AXX98499.1"/>
    <property type="molecule type" value="Genomic_DNA"/>
</dbReference>
<dbReference type="Proteomes" id="UP000261704">
    <property type="component" value="Chromosome"/>
</dbReference>
<keyword evidence="3" id="KW-1185">Reference proteome</keyword>
<accession>A0A347UI21</accession>
<sequence length="110" mass="12296">MKDFGKRVKRIDKRHRKLANGYVASVNHDGLIVAKVRRSGPRFPWKGVALCFVAFFIFKGFLLVQLGEATFNDRVEKLQSGTVVEQAGAYAMSADPLTKWIAGQISSLIR</sequence>
<evidence type="ECO:0000313" key="2">
    <source>
        <dbReference type="EMBL" id="AXX98499.1"/>
    </source>
</evidence>
<feature type="transmembrane region" description="Helical" evidence="1">
    <location>
        <begin position="47"/>
        <end position="67"/>
    </location>
</feature>
<reference evidence="2 3" key="1">
    <citation type="submission" date="2018-09" db="EMBL/GenBank/DDBJ databases">
        <title>Profundibacter amoris BAR1 gen. nov., sp. nov., a new member of the Roseobacter clade isolated at Lokis Castle Vent Field on the Arctic Mid-Oceanic Ridge.</title>
        <authorList>
            <person name="Le Moine Bauer S."/>
            <person name="Sjoeberg A.G."/>
            <person name="L'Haridon S."/>
            <person name="Stokke R."/>
            <person name="Roalkvam I."/>
            <person name="Steen I.H."/>
            <person name="Dahle H."/>
        </authorList>
    </citation>
    <scope>NUCLEOTIDE SEQUENCE [LARGE SCALE GENOMIC DNA]</scope>
    <source>
        <strain evidence="2 3">BAR1</strain>
    </source>
</reference>
<protein>
    <submittedName>
        <fullName evidence="2">Uncharacterized protein</fullName>
    </submittedName>
</protein>
<proteinExistence type="predicted"/>
<name>A0A347UI21_9RHOB</name>
<keyword evidence="1" id="KW-0812">Transmembrane</keyword>